<dbReference type="EMBL" id="JBHRTS010000019">
    <property type="protein sequence ID" value="MFC3195965.1"/>
    <property type="molecule type" value="Genomic_DNA"/>
</dbReference>
<name>A0ABV7JCY6_9GAMM</name>
<accession>A0ABV7JCY6</accession>
<gene>
    <name evidence="1" type="ORF">ACFODZ_17070</name>
</gene>
<sequence>MNKIFTLVTVCICVFYTGSILATPLVKLIVSPCEFDKKEVDTSGFLGFPNPLEPNRARLFLTIDDFKFNNFDQSIIVNVPDNLSYKRELWANKFVNIQGSFDCSISSHGNFGSGGFKSISEIALPYENPNFNSKNFPNGLIKEVQSKKIAKFGDSIINEFTKNREKKSMYKFLFSNANITNIRTKRLNWIFNTYLSDISSEKFKLCKIYEYENQEFQETDGITDGLICFAKGRCNSFPKYRYAEDLPDWSDSSNELCFSFESEKNETRLSLSQFY</sequence>
<dbReference type="Proteomes" id="UP001595533">
    <property type="component" value="Unassembled WGS sequence"/>
</dbReference>
<organism evidence="1 2">
    <name type="scientific">Marinicella sediminis</name>
    <dbReference type="NCBI Taxonomy" id="1792834"/>
    <lineage>
        <taxon>Bacteria</taxon>
        <taxon>Pseudomonadati</taxon>
        <taxon>Pseudomonadota</taxon>
        <taxon>Gammaproteobacteria</taxon>
        <taxon>Lysobacterales</taxon>
        <taxon>Marinicellaceae</taxon>
        <taxon>Marinicella</taxon>
    </lineage>
</organism>
<evidence type="ECO:0000313" key="2">
    <source>
        <dbReference type="Proteomes" id="UP001595533"/>
    </source>
</evidence>
<keyword evidence="2" id="KW-1185">Reference proteome</keyword>
<comment type="caution">
    <text evidence="1">The sequence shown here is derived from an EMBL/GenBank/DDBJ whole genome shotgun (WGS) entry which is preliminary data.</text>
</comment>
<protein>
    <submittedName>
        <fullName evidence="1">Uncharacterized protein</fullName>
    </submittedName>
</protein>
<reference evidence="2" key="1">
    <citation type="journal article" date="2019" name="Int. J. Syst. Evol. Microbiol.">
        <title>The Global Catalogue of Microorganisms (GCM) 10K type strain sequencing project: providing services to taxonomists for standard genome sequencing and annotation.</title>
        <authorList>
            <consortium name="The Broad Institute Genomics Platform"/>
            <consortium name="The Broad Institute Genome Sequencing Center for Infectious Disease"/>
            <person name="Wu L."/>
            <person name="Ma J."/>
        </authorList>
    </citation>
    <scope>NUCLEOTIDE SEQUENCE [LARGE SCALE GENOMIC DNA]</scope>
    <source>
        <strain evidence="2">KCTC 42953</strain>
    </source>
</reference>
<evidence type="ECO:0000313" key="1">
    <source>
        <dbReference type="EMBL" id="MFC3195965.1"/>
    </source>
</evidence>
<proteinExistence type="predicted"/>
<dbReference type="RefSeq" id="WP_379876775.1">
    <property type="nucleotide sequence ID" value="NZ_JBHRTS010000019.1"/>
</dbReference>